<feature type="domain" description="Fe2OG dioxygenase" evidence="12">
    <location>
        <begin position="172"/>
        <end position="273"/>
    </location>
</feature>
<dbReference type="GO" id="GO:0102276">
    <property type="term" value="F:2-oxoglutarate oxygenase/decarboxylase (ethylene-forming) activity"/>
    <property type="evidence" value="ECO:0007669"/>
    <property type="project" value="UniProtKB-EC"/>
</dbReference>
<sequence length="347" mass="37848">MNSLPLLDLSRLGGSPRDREAFLADLRSAAREAGFFYLSGHGLGAQVCQTLFAEARRFFALPEAEKLAVEMIRSPHFRGYSRPGAELTRGKPDWREQFDIGAEREAVWRSGDPAWLRLQGPNQWPDSLPELRAALLGWRGALTEVSIRLLRAFAEALGQDREAFAPIYAGAPNQHVKIIRYPGGDGASGDQGVGAHKDSELLTLLLQDDQDGLEVEVEEGRWIKAPPRAGTFVVNIGELLELASNGYLRATMHRVVAPPPGRERFSIAFFLGARLDARTPLLDLPLELAAQAHGPASDPANPLLRHAGENYLKGRLRSHPDVAARYYASGHADKLQGQIAGEGSGSV</sequence>
<comment type="catalytic activity">
    <reaction evidence="9">
        <text>2-oxoglutarate + O2 + 2 H(+) = ethene + 3 CO2 + H2O</text>
        <dbReference type="Rhea" id="RHEA:31523"/>
        <dbReference type="ChEBI" id="CHEBI:15377"/>
        <dbReference type="ChEBI" id="CHEBI:15378"/>
        <dbReference type="ChEBI" id="CHEBI:15379"/>
        <dbReference type="ChEBI" id="CHEBI:16526"/>
        <dbReference type="ChEBI" id="CHEBI:16810"/>
        <dbReference type="ChEBI" id="CHEBI:18153"/>
        <dbReference type="EC" id="1.13.12.19"/>
    </reaction>
</comment>
<dbReference type="GO" id="GO:0046872">
    <property type="term" value="F:metal ion binding"/>
    <property type="evidence" value="ECO:0007669"/>
    <property type="project" value="UniProtKB-KW"/>
</dbReference>
<evidence type="ECO:0000256" key="3">
    <source>
        <dbReference type="ARBA" id="ARBA00012293"/>
    </source>
</evidence>
<dbReference type="Proteomes" id="UP000198755">
    <property type="component" value="Unassembled WGS sequence"/>
</dbReference>
<dbReference type="OrthoDB" id="21825at2"/>
<dbReference type="InterPro" id="IPR026992">
    <property type="entry name" value="DIOX_N"/>
</dbReference>
<evidence type="ECO:0000313" key="14">
    <source>
        <dbReference type="Proteomes" id="UP000198755"/>
    </source>
</evidence>
<keyword evidence="11" id="KW-0479">Metal-binding</keyword>
<keyword evidence="11" id="KW-0560">Oxidoreductase</keyword>
<keyword evidence="14" id="KW-1185">Reference proteome</keyword>
<evidence type="ECO:0000256" key="5">
    <source>
        <dbReference type="ARBA" id="ARBA00019045"/>
    </source>
</evidence>
<dbReference type="InterPro" id="IPR005123">
    <property type="entry name" value="Oxoglu/Fe-dep_dioxygenase_dom"/>
</dbReference>
<comment type="pathway">
    <text evidence="2">Alkene biosynthesis; ethylene biosynthesis via 2-oxoglutarate.</text>
</comment>
<dbReference type="Gene3D" id="2.60.120.330">
    <property type="entry name" value="B-lactam Antibiotic, Isopenicillin N Synthase, Chain"/>
    <property type="match status" value="1"/>
</dbReference>
<evidence type="ECO:0000256" key="8">
    <source>
        <dbReference type="ARBA" id="ARBA00031282"/>
    </source>
</evidence>
<evidence type="ECO:0000256" key="2">
    <source>
        <dbReference type="ARBA" id="ARBA00004767"/>
    </source>
</evidence>
<dbReference type="Pfam" id="PF14226">
    <property type="entry name" value="DIOX_N"/>
    <property type="match status" value="1"/>
</dbReference>
<keyword evidence="6" id="KW-0266">Ethylene biosynthesis</keyword>
<evidence type="ECO:0000256" key="11">
    <source>
        <dbReference type="RuleBase" id="RU003682"/>
    </source>
</evidence>
<dbReference type="GO" id="GO:0009693">
    <property type="term" value="P:ethylene biosynthetic process"/>
    <property type="evidence" value="ECO:0007669"/>
    <property type="project" value="UniProtKB-KW"/>
</dbReference>
<comment type="similarity">
    <text evidence="11">Belongs to the iron/ascorbate-dependent oxidoreductase family.</text>
</comment>
<organism evidence="13 14">
    <name type="scientific">Methylocapsa palsarum</name>
    <dbReference type="NCBI Taxonomy" id="1612308"/>
    <lineage>
        <taxon>Bacteria</taxon>
        <taxon>Pseudomonadati</taxon>
        <taxon>Pseudomonadota</taxon>
        <taxon>Alphaproteobacteria</taxon>
        <taxon>Hyphomicrobiales</taxon>
        <taxon>Beijerinckiaceae</taxon>
        <taxon>Methylocapsa</taxon>
    </lineage>
</organism>
<name>A0A1I3XS81_9HYPH</name>
<dbReference type="PANTHER" id="PTHR47990">
    <property type="entry name" value="2-OXOGLUTARATE (2OG) AND FE(II)-DEPENDENT OXYGENASE SUPERFAMILY PROTEIN-RELATED"/>
    <property type="match status" value="1"/>
</dbReference>
<reference evidence="13 14" key="1">
    <citation type="submission" date="2016-10" db="EMBL/GenBank/DDBJ databases">
        <authorList>
            <person name="de Groot N.N."/>
        </authorList>
    </citation>
    <scope>NUCLEOTIDE SEQUENCE [LARGE SCALE GENOMIC DNA]</scope>
    <source>
        <strain evidence="13 14">NE2</strain>
    </source>
</reference>
<evidence type="ECO:0000256" key="10">
    <source>
        <dbReference type="ARBA" id="ARBA00049359"/>
    </source>
</evidence>
<dbReference type="Pfam" id="PF03171">
    <property type="entry name" value="2OG-FeII_Oxy"/>
    <property type="match status" value="1"/>
</dbReference>
<proteinExistence type="inferred from homology"/>
<dbReference type="InterPro" id="IPR027443">
    <property type="entry name" value="IPNS-like_sf"/>
</dbReference>
<dbReference type="AlphaFoldDB" id="A0A1I3XS81"/>
<dbReference type="PROSITE" id="PS51471">
    <property type="entry name" value="FE2OG_OXY"/>
    <property type="match status" value="1"/>
</dbReference>
<dbReference type="EMBL" id="FOSN01000004">
    <property type="protein sequence ID" value="SFK22388.1"/>
    <property type="molecule type" value="Genomic_DNA"/>
</dbReference>
<dbReference type="STRING" id="1612308.SAMN05444581_10450"/>
<comment type="catalytic activity">
    <reaction evidence="10">
        <text>L-arginine + 2-oxoglutarate + O2 = guanidine + L-glutamate 5-semialdehyde + succinate + CO2</text>
        <dbReference type="Rhea" id="RHEA:31535"/>
        <dbReference type="ChEBI" id="CHEBI:15379"/>
        <dbReference type="ChEBI" id="CHEBI:16526"/>
        <dbReference type="ChEBI" id="CHEBI:16810"/>
        <dbReference type="ChEBI" id="CHEBI:30031"/>
        <dbReference type="ChEBI" id="CHEBI:30087"/>
        <dbReference type="ChEBI" id="CHEBI:32682"/>
        <dbReference type="ChEBI" id="CHEBI:58066"/>
        <dbReference type="EC" id="1.14.20.7"/>
    </reaction>
</comment>
<evidence type="ECO:0000256" key="6">
    <source>
        <dbReference type="ARBA" id="ARBA00022666"/>
    </source>
</evidence>
<evidence type="ECO:0000256" key="9">
    <source>
        <dbReference type="ARBA" id="ARBA00047725"/>
    </source>
</evidence>
<evidence type="ECO:0000313" key="13">
    <source>
        <dbReference type="EMBL" id="SFK22388.1"/>
    </source>
</evidence>
<dbReference type="InterPro" id="IPR050231">
    <property type="entry name" value="Iron_ascorbate_oxido_reductase"/>
</dbReference>
<evidence type="ECO:0000259" key="12">
    <source>
        <dbReference type="PROSITE" id="PS51471"/>
    </source>
</evidence>
<evidence type="ECO:0000256" key="7">
    <source>
        <dbReference type="ARBA" id="ARBA00031011"/>
    </source>
</evidence>
<keyword evidence="11" id="KW-0408">Iron</keyword>
<dbReference type="PRINTS" id="PR00682">
    <property type="entry name" value="IPNSYNTHASE"/>
</dbReference>
<dbReference type="EC" id="1.14.20.7" evidence="3"/>
<accession>A0A1I3XS81</accession>
<gene>
    <name evidence="13" type="ORF">SAMN05444581_10450</name>
</gene>
<dbReference type="EC" id="1.13.12.19" evidence="4"/>
<dbReference type="SUPFAM" id="SSF51197">
    <property type="entry name" value="Clavaminate synthase-like"/>
    <property type="match status" value="1"/>
</dbReference>
<protein>
    <recommendedName>
        <fullName evidence="5">2-oxoglutarate-dependent ethylene/succinate-forming enzyme</fullName>
        <ecNumber evidence="4">1.13.12.19</ecNumber>
        <ecNumber evidence="3">1.14.20.7</ecNumber>
    </recommendedName>
    <alternativeName>
        <fullName evidence="7">2-oxoglutarate dioxygenase (ethylene-forming)</fullName>
    </alternativeName>
    <alternativeName>
        <fullName evidence="8">2-oxoglutarate/L-arginine monooxygenase/decarboxylase (succinate-forming)</fullName>
    </alternativeName>
</protein>
<dbReference type="InterPro" id="IPR044861">
    <property type="entry name" value="IPNS-like_FE2OG_OXY"/>
</dbReference>
<comment type="cofactor">
    <cofactor evidence="1">
        <name>Fe(2+)</name>
        <dbReference type="ChEBI" id="CHEBI:29033"/>
    </cofactor>
</comment>
<evidence type="ECO:0000256" key="1">
    <source>
        <dbReference type="ARBA" id="ARBA00001954"/>
    </source>
</evidence>
<dbReference type="RefSeq" id="WP_091679827.1">
    <property type="nucleotide sequence ID" value="NZ_FOSN01000004.1"/>
</dbReference>
<evidence type="ECO:0000256" key="4">
    <source>
        <dbReference type="ARBA" id="ARBA00012531"/>
    </source>
</evidence>